<name>A0A6L2MRL2_TANCI</name>
<dbReference type="PANTHER" id="PTHR33116">
    <property type="entry name" value="REVERSE TRANSCRIPTASE ZINC-BINDING DOMAIN-CONTAINING PROTEIN-RELATED-RELATED"/>
    <property type="match status" value="1"/>
</dbReference>
<dbReference type="PANTHER" id="PTHR33116:SF84">
    <property type="entry name" value="RNA-DIRECTED DNA POLYMERASE"/>
    <property type="match status" value="1"/>
</dbReference>
<feature type="compositionally biased region" description="Polar residues" evidence="1">
    <location>
        <begin position="306"/>
        <end position="323"/>
    </location>
</feature>
<evidence type="ECO:0000256" key="1">
    <source>
        <dbReference type="SAM" id="MobiDB-lite"/>
    </source>
</evidence>
<gene>
    <name evidence="2" type="ORF">Tci_047300</name>
</gene>
<evidence type="ECO:0008006" key="3">
    <source>
        <dbReference type="Google" id="ProtNLM"/>
    </source>
</evidence>
<proteinExistence type="predicted"/>
<protein>
    <recommendedName>
        <fullName evidence="3">RNA-directed DNA polymerase, eukaryota, reverse transcriptase zinc-binding domain protein</fullName>
    </recommendedName>
</protein>
<evidence type="ECO:0000313" key="2">
    <source>
        <dbReference type="EMBL" id="GEU75322.1"/>
    </source>
</evidence>
<feature type="compositionally biased region" description="Basic residues" evidence="1">
    <location>
        <begin position="1"/>
        <end position="15"/>
    </location>
</feature>
<feature type="region of interest" description="Disordered" evidence="1">
    <location>
        <begin position="301"/>
        <end position="326"/>
    </location>
</feature>
<feature type="compositionally biased region" description="Basic and acidic residues" evidence="1">
    <location>
        <begin position="39"/>
        <end position="67"/>
    </location>
</feature>
<accession>A0A6L2MRL2</accession>
<organism evidence="2">
    <name type="scientific">Tanacetum cinerariifolium</name>
    <name type="common">Dalmatian daisy</name>
    <name type="synonym">Chrysanthemum cinerariifolium</name>
    <dbReference type="NCBI Taxonomy" id="118510"/>
    <lineage>
        <taxon>Eukaryota</taxon>
        <taxon>Viridiplantae</taxon>
        <taxon>Streptophyta</taxon>
        <taxon>Embryophyta</taxon>
        <taxon>Tracheophyta</taxon>
        <taxon>Spermatophyta</taxon>
        <taxon>Magnoliopsida</taxon>
        <taxon>eudicotyledons</taxon>
        <taxon>Gunneridae</taxon>
        <taxon>Pentapetalae</taxon>
        <taxon>asterids</taxon>
        <taxon>campanulids</taxon>
        <taxon>Asterales</taxon>
        <taxon>Asteraceae</taxon>
        <taxon>Asteroideae</taxon>
        <taxon>Anthemideae</taxon>
        <taxon>Anthemidinae</taxon>
        <taxon>Tanacetum</taxon>
    </lineage>
</organism>
<reference evidence="2" key="1">
    <citation type="journal article" date="2019" name="Sci. Rep.">
        <title>Draft genome of Tanacetum cinerariifolium, the natural source of mosquito coil.</title>
        <authorList>
            <person name="Yamashiro T."/>
            <person name="Shiraishi A."/>
            <person name="Satake H."/>
            <person name="Nakayama K."/>
        </authorList>
    </citation>
    <scope>NUCLEOTIDE SEQUENCE</scope>
</reference>
<feature type="region of interest" description="Disordered" evidence="1">
    <location>
        <begin position="1"/>
        <end position="67"/>
    </location>
</feature>
<comment type="caution">
    <text evidence="2">The sequence shown here is derived from an EMBL/GenBank/DDBJ whole genome shotgun (WGS) entry which is preliminary data.</text>
</comment>
<dbReference type="AlphaFoldDB" id="A0A6L2MRL2"/>
<dbReference type="EMBL" id="BKCJ010007060">
    <property type="protein sequence ID" value="GEU75322.1"/>
    <property type="molecule type" value="Genomic_DNA"/>
</dbReference>
<sequence>MTSIQRKIKHRIRPPKRYEDSISPINKRNNNDLENSSDENSKDDMGKNELKTSSEQDFDTRDIGVNDNGRTDKYVERIIDDEENINIEEGDELRNDKECLDKEIKNGVEGSGSKNGVNGSVSADFTNGIGDILFSTVSPIDALSADKIDIPVGNIEIKLHQKNAPSTSANRNYANVAVNEELNKNLFSIPASIKENKDEVSSGGIDAKKRYKDSIEIQYKDKNDCLIRTKFMKVEYSWKPTTCSTCCVFGHSNSNCHKNGVNIDKQDEKKKYQRKQDEEGFIENIQYMYKPKDDAIKNQKKPEKAMQNNDDQFKTPSRMSNRSNEPHSKKIWNVRNKNVEELKKGAKRYAVLEDDKEGIERNDGIKDRRLEVDKFISEQRQPTSNDTKDWAFDMKEYFKCRWDELQRKKYVIESESDTDIECEVNEAAKNLNIKGMCTKDKQNEVRNFILDEHLTICGVLETHLKADSVCKIGKIIFRNWNWCANAQYSSNIGWNPLQNAFGVFHPIMISDHSPAVVTIPNGLKKKSKTFRFMNYIADKKEFIECVERECDQEIKGCNMYKKKAVKVLNEYIEASNDKLKPLQQKAKIKWLSEGDQNTAYFHGILKSRKYKGRIESICEENGNMYDGDKVVEAFVYHFKKFLGTKHDVKPLSYVDINFGKILSEGEANEMIRMVSDEEIKEVVFDIDSNKASGLDGSTFGFFKKHGILLAKRHMDIFKEEEGFADDGGILSFASQNIQSAGKFKYHYGCKDIQLSNMCFADDLLVLCNRDVESIRVVKKSMDQFSGISGLFPNLGKSTIFFRSVLIKIYWASVYMLPDATIKEVERLLKGFLWCQDPFTNGKAKVAWKVVCLPKDQGGLRIKDLKKWNEILLIKQLWKILEEKTLYGSNGPM</sequence>